<dbReference type="EMBL" id="JABSTU010000001">
    <property type="protein sequence ID" value="KAH8038351.1"/>
    <property type="molecule type" value="Genomic_DNA"/>
</dbReference>
<feature type="compositionally biased region" description="Low complexity" evidence="2">
    <location>
        <begin position="84"/>
        <end position="96"/>
    </location>
</feature>
<feature type="compositionally biased region" description="Polar residues" evidence="2">
    <location>
        <begin position="128"/>
        <end position="144"/>
    </location>
</feature>
<proteinExistence type="predicted"/>
<comment type="caution">
    <text evidence="4">The sequence shown here is derived from an EMBL/GenBank/DDBJ whole genome shotgun (WGS) entry which is preliminary data.</text>
</comment>
<evidence type="ECO:0000259" key="3">
    <source>
        <dbReference type="PROSITE" id="PS50158"/>
    </source>
</evidence>
<keyword evidence="1" id="KW-0862">Zinc</keyword>
<dbReference type="InterPro" id="IPR001878">
    <property type="entry name" value="Znf_CCHC"/>
</dbReference>
<dbReference type="Gene3D" id="4.10.60.10">
    <property type="entry name" value="Zinc finger, CCHC-type"/>
    <property type="match status" value="1"/>
</dbReference>
<evidence type="ECO:0000313" key="4">
    <source>
        <dbReference type="EMBL" id="KAH8038351.1"/>
    </source>
</evidence>
<evidence type="ECO:0000256" key="1">
    <source>
        <dbReference type="PROSITE-ProRule" id="PRU00047"/>
    </source>
</evidence>
<keyword evidence="5" id="KW-1185">Reference proteome</keyword>
<name>A0A9J6EVW1_RHIMP</name>
<dbReference type="GO" id="GO:0008270">
    <property type="term" value="F:zinc ion binding"/>
    <property type="evidence" value="ECO:0007669"/>
    <property type="project" value="UniProtKB-KW"/>
</dbReference>
<dbReference type="InterPro" id="IPR036875">
    <property type="entry name" value="Znf_CCHC_sf"/>
</dbReference>
<accession>A0A9J6EVW1</accession>
<dbReference type="GO" id="GO:0003676">
    <property type="term" value="F:nucleic acid binding"/>
    <property type="evidence" value="ECO:0007669"/>
    <property type="project" value="InterPro"/>
</dbReference>
<keyword evidence="1" id="KW-0479">Metal-binding</keyword>
<evidence type="ECO:0000256" key="2">
    <source>
        <dbReference type="SAM" id="MobiDB-lite"/>
    </source>
</evidence>
<reference evidence="4" key="1">
    <citation type="journal article" date="2020" name="Cell">
        <title>Large-Scale Comparative Analyses of Tick Genomes Elucidate Their Genetic Diversity and Vector Capacities.</title>
        <authorList>
            <consortium name="Tick Genome and Microbiome Consortium (TIGMIC)"/>
            <person name="Jia N."/>
            <person name="Wang J."/>
            <person name="Shi W."/>
            <person name="Du L."/>
            <person name="Sun Y."/>
            <person name="Zhan W."/>
            <person name="Jiang J.F."/>
            <person name="Wang Q."/>
            <person name="Zhang B."/>
            <person name="Ji P."/>
            <person name="Bell-Sakyi L."/>
            <person name="Cui X.M."/>
            <person name="Yuan T.T."/>
            <person name="Jiang B.G."/>
            <person name="Yang W.F."/>
            <person name="Lam T.T."/>
            <person name="Chang Q.C."/>
            <person name="Ding S.J."/>
            <person name="Wang X.J."/>
            <person name="Zhu J.G."/>
            <person name="Ruan X.D."/>
            <person name="Zhao L."/>
            <person name="Wei J.T."/>
            <person name="Ye R.Z."/>
            <person name="Que T.C."/>
            <person name="Du C.H."/>
            <person name="Zhou Y.H."/>
            <person name="Cheng J.X."/>
            <person name="Dai P.F."/>
            <person name="Guo W.B."/>
            <person name="Han X.H."/>
            <person name="Huang E.J."/>
            <person name="Li L.F."/>
            <person name="Wei W."/>
            <person name="Gao Y.C."/>
            <person name="Liu J.Z."/>
            <person name="Shao H.Z."/>
            <person name="Wang X."/>
            <person name="Wang C.C."/>
            <person name="Yang T.C."/>
            <person name="Huo Q.B."/>
            <person name="Li W."/>
            <person name="Chen H.Y."/>
            <person name="Chen S.E."/>
            <person name="Zhou L.G."/>
            <person name="Ni X.B."/>
            <person name="Tian J.H."/>
            <person name="Sheng Y."/>
            <person name="Liu T."/>
            <person name="Pan Y.S."/>
            <person name="Xia L.Y."/>
            <person name="Li J."/>
            <person name="Zhao F."/>
            <person name="Cao W.C."/>
        </authorList>
    </citation>
    <scope>NUCLEOTIDE SEQUENCE</scope>
    <source>
        <strain evidence="4">Rmic-2018</strain>
    </source>
</reference>
<organism evidence="4 5">
    <name type="scientific">Rhipicephalus microplus</name>
    <name type="common">Cattle tick</name>
    <name type="synonym">Boophilus microplus</name>
    <dbReference type="NCBI Taxonomy" id="6941"/>
    <lineage>
        <taxon>Eukaryota</taxon>
        <taxon>Metazoa</taxon>
        <taxon>Ecdysozoa</taxon>
        <taxon>Arthropoda</taxon>
        <taxon>Chelicerata</taxon>
        <taxon>Arachnida</taxon>
        <taxon>Acari</taxon>
        <taxon>Parasitiformes</taxon>
        <taxon>Ixodida</taxon>
        <taxon>Ixodoidea</taxon>
        <taxon>Ixodidae</taxon>
        <taxon>Rhipicephalinae</taxon>
        <taxon>Rhipicephalus</taxon>
        <taxon>Boophilus</taxon>
    </lineage>
</organism>
<dbReference type="Proteomes" id="UP000821866">
    <property type="component" value="Chromosome 1"/>
</dbReference>
<dbReference type="VEuPathDB" id="VectorBase:LOC119183982"/>
<sequence>MTCPTRLRVAGEFALVVVPGWAMQCLRCHGTGHVRRDCRVPRCSKCRRYGHADAECVRTYASATGLLRADEHDELMDVVEAEEAAQGTGETTEQEVSPASSSLAGRDSSRVGVPGASPAHRTPVRASGDSTATPEVTGEATESSAAHKVDELRSLNEQQHEKSGAPSSTSVAAPKWPHPQASDGGAETTVSGAEEPPAKTAQGRRPSLRPRPNLTADKRVGNVENGGQVPAVPPDGNASDGAV</sequence>
<keyword evidence="1" id="KW-0863">Zinc-finger</keyword>
<dbReference type="PROSITE" id="PS50158">
    <property type="entry name" value="ZF_CCHC"/>
    <property type="match status" value="1"/>
</dbReference>
<dbReference type="SMART" id="SM00343">
    <property type="entry name" value="ZnF_C2HC"/>
    <property type="match status" value="2"/>
</dbReference>
<evidence type="ECO:0000313" key="5">
    <source>
        <dbReference type="Proteomes" id="UP000821866"/>
    </source>
</evidence>
<protein>
    <recommendedName>
        <fullName evidence="3">CCHC-type domain-containing protein</fullName>
    </recommendedName>
</protein>
<reference evidence="4" key="2">
    <citation type="submission" date="2021-09" db="EMBL/GenBank/DDBJ databases">
        <authorList>
            <person name="Jia N."/>
            <person name="Wang J."/>
            <person name="Shi W."/>
            <person name="Du L."/>
            <person name="Sun Y."/>
            <person name="Zhan W."/>
            <person name="Jiang J."/>
            <person name="Wang Q."/>
            <person name="Zhang B."/>
            <person name="Ji P."/>
            <person name="Sakyi L.B."/>
            <person name="Cui X."/>
            <person name="Yuan T."/>
            <person name="Jiang B."/>
            <person name="Yang W."/>
            <person name="Lam T.T.-Y."/>
            <person name="Chang Q."/>
            <person name="Ding S."/>
            <person name="Wang X."/>
            <person name="Zhu J."/>
            <person name="Ruan X."/>
            <person name="Zhao L."/>
            <person name="Wei J."/>
            <person name="Que T."/>
            <person name="Du C."/>
            <person name="Cheng J."/>
            <person name="Dai P."/>
            <person name="Han X."/>
            <person name="Huang E."/>
            <person name="Gao Y."/>
            <person name="Liu J."/>
            <person name="Shao H."/>
            <person name="Ye R."/>
            <person name="Li L."/>
            <person name="Wei W."/>
            <person name="Wang X."/>
            <person name="Wang C."/>
            <person name="Huo Q."/>
            <person name="Li W."/>
            <person name="Guo W."/>
            <person name="Chen H."/>
            <person name="Chen S."/>
            <person name="Zhou L."/>
            <person name="Zhou L."/>
            <person name="Ni X."/>
            <person name="Tian J."/>
            <person name="Zhou Y."/>
            <person name="Sheng Y."/>
            <person name="Liu T."/>
            <person name="Pan Y."/>
            <person name="Xia L."/>
            <person name="Li J."/>
            <person name="Zhao F."/>
            <person name="Cao W."/>
        </authorList>
    </citation>
    <scope>NUCLEOTIDE SEQUENCE</scope>
    <source>
        <strain evidence="4">Rmic-2018</strain>
        <tissue evidence="4">Larvae</tissue>
    </source>
</reference>
<dbReference type="AlphaFoldDB" id="A0A9J6EVW1"/>
<feature type="domain" description="CCHC-type" evidence="3">
    <location>
        <begin position="25"/>
        <end position="39"/>
    </location>
</feature>
<feature type="compositionally biased region" description="Basic and acidic residues" evidence="2">
    <location>
        <begin position="145"/>
        <end position="163"/>
    </location>
</feature>
<gene>
    <name evidence="4" type="ORF">HPB51_001134</name>
</gene>
<dbReference type="SUPFAM" id="SSF57756">
    <property type="entry name" value="Retrovirus zinc finger-like domains"/>
    <property type="match status" value="1"/>
</dbReference>
<feature type="region of interest" description="Disordered" evidence="2">
    <location>
        <begin position="82"/>
        <end position="243"/>
    </location>
</feature>